<dbReference type="GO" id="GO:0016020">
    <property type="term" value="C:membrane"/>
    <property type="evidence" value="ECO:0007669"/>
    <property type="project" value="InterPro"/>
</dbReference>
<dbReference type="InterPro" id="IPR042230">
    <property type="entry name" value="CusF_sf"/>
</dbReference>
<dbReference type="InterPro" id="IPR058649">
    <property type="entry name" value="CzcB_C"/>
</dbReference>
<name>A0A238ZKU8_9PSED</name>
<evidence type="ECO:0000259" key="6">
    <source>
        <dbReference type="Pfam" id="PF25954"/>
    </source>
</evidence>
<gene>
    <name evidence="8" type="ORF">SAMN05216255_0498</name>
</gene>
<dbReference type="InterPro" id="IPR021647">
    <property type="entry name" value="CusF_Ec"/>
</dbReference>
<evidence type="ECO:0000256" key="1">
    <source>
        <dbReference type="ARBA" id="ARBA00009477"/>
    </source>
</evidence>
<dbReference type="GO" id="GO:0015679">
    <property type="term" value="P:plasma membrane copper ion transport"/>
    <property type="evidence" value="ECO:0007669"/>
    <property type="project" value="TreeGrafter"/>
</dbReference>
<dbReference type="InterPro" id="IPR045800">
    <property type="entry name" value="HMBD"/>
</dbReference>
<dbReference type="GO" id="GO:0030288">
    <property type="term" value="C:outer membrane-bounded periplasmic space"/>
    <property type="evidence" value="ECO:0007669"/>
    <property type="project" value="TreeGrafter"/>
</dbReference>
<evidence type="ECO:0000256" key="2">
    <source>
        <dbReference type="ARBA" id="ARBA00022448"/>
    </source>
</evidence>
<dbReference type="EMBL" id="FZOG01000001">
    <property type="protein sequence ID" value="SNR83812.1"/>
    <property type="molecule type" value="Genomic_DNA"/>
</dbReference>
<dbReference type="Pfam" id="PF11604">
    <property type="entry name" value="CusF_Ec"/>
    <property type="match status" value="1"/>
</dbReference>
<feature type="domain" description="CusB-like barrel-sandwich hybrid" evidence="5">
    <location>
        <begin position="122"/>
        <end position="239"/>
    </location>
</feature>
<dbReference type="Pfam" id="PF25954">
    <property type="entry name" value="Beta-barrel_RND_2"/>
    <property type="match status" value="1"/>
</dbReference>
<evidence type="ECO:0000259" key="7">
    <source>
        <dbReference type="Pfam" id="PF25975"/>
    </source>
</evidence>
<evidence type="ECO:0000259" key="4">
    <source>
        <dbReference type="Pfam" id="PF25869"/>
    </source>
</evidence>
<evidence type="ECO:0000259" key="5">
    <source>
        <dbReference type="Pfam" id="PF25919"/>
    </source>
</evidence>
<protein>
    <submittedName>
        <fullName evidence="8">Membrane fusion protein, Cu(I)/Ag(I) efflux system</fullName>
    </submittedName>
</protein>
<dbReference type="FunFam" id="2.40.30.170:FF:000010">
    <property type="entry name" value="Efflux RND transporter periplasmic adaptor subunit"/>
    <property type="match status" value="1"/>
</dbReference>
<dbReference type="PANTHER" id="PTHR30097">
    <property type="entry name" value="CATION EFFLUX SYSTEM PROTEIN CUSB"/>
    <property type="match status" value="1"/>
</dbReference>
<feature type="domain" description="CzcB-like C-terminal circularly permuted SH3-like" evidence="7">
    <location>
        <begin position="327"/>
        <end position="386"/>
    </location>
</feature>
<dbReference type="Gene3D" id="6.10.140.730">
    <property type="match status" value="1"/>
</dbReference>
<dbReference type="Proteomes" id="UP000242915">
    <property type="component" value="Unassembled WGS sequence"/>
</dbReference>
<reference evidence="9" key="1">
    <citation type="submission" date="2017-06" db="EMBL/GenBank/DDBJ databases">
        <authorList>
            <person name="Varghese N."/>
            <person name="Submissions S."/>
        </authorList>
    </citation>
    <scope>NUCLEOTIDE SEQUENCE [LARGE SCALE GENOMIC DNA]</scope>
    <source>
        <strain evidence="9">CIP 108523</strain>
    </source>
</reference>
<evidence type="ECO:0000259" key="3">
    <source>
        <dbReference type="Pfam" id="PF19335"/>
    </source>
</evidence>
<dbReference type="AlphaFoldDB" id="A0A238ZKU8"/>
<feature type="domain" description="CusB-like beta-barrel" evidence="6">
    <location>
        <begin position="243"/>
        <end position="319"/>
    </location>
</feature>
<keyword evidence="9" id="KW-1185">Reference proteome</keyword>
<dbReference type="NCBIfam" id="TIGR01730">
    <property type="entry name" value="RND_mfp"/>
    <property type="match status" value="1"/>
</dbReference>
<dbReference type="Gene3D" id="2.40.50.320">
    <property type="entry name" value="Copper binding periplasmic protein CusF"/>
    <property type="match status" value="1"/>
</dbReference>
<keyword evidence="2" id="KW-0813">Transport</keyword>
<dbReference type="Gene3D" id="2.40.420.20">
    <property type="match status" value="1"/>
</dbReference>
<feature type="domain" description="Heavy metal binding" evidence="3">
    <location>
        <begin position="45"/>
        <end position="71"/>
    </location>
</feature>
<proteinExistence type="inferred from homology"/>
<dbReference type="Pfam" id="PF19335">
    <property type="entry name" value="HMBD"/>
    <property type="match status" value="1"/>
</dbReference>
<dbReference type="GO" id="GO:0022857">
    <property type="term" value="F:transmembrane transporter activity"/>
    <property type="evidence" value="ECO:0007669"/>
    <property type="project" value="InterPro"/>
</dbReference>
<feature type="domain" description="CusB-like three alpha-helical bundle" evidence="4">
    <location>
        <begin position="158"/>
        <end position="206"/>
    </location>
</feature>
<dbReference type="GO" id="GO:0060003">
    <property type="term" value="P:copper ion export"/>
    <property type="evidence" value="ECO:0007669"/>
    <property type="project" value="TreeGrafter"/>
</dbReference>
<dbReference type="InterPro" id="IPR058790">
    <property type="entry name" value="BSH_CusB"/>
</dbReference>
<dbReference type="InterPro" id="IPR051909">
    <property type="entry name" value="MFP_Cation_Efflux"/>
</dbReference>
<dbReference type="SUPFAM" id="SSF111369">
    <property type="entry name" value="HlyD-like secretion proteins"/>
    <property type="match status" value="1"/>
</dbReference>
<dbReference type="Pfam" id="PF25975">
    <property type="entry name" value="CzcB_C"/>
    <property type="match status" value="1"/>
</dbReference>
<comment type="similarity">
    <text evidence="1">Belongs to the membrane fusion protein (MFP) (TC 8.A.1) family.</text>
</comment>
<dbReference type="InterPro" id="IPR058792">
    <property type="entry name" value="Beta-barrel_RND_2"/>
</dbReference>
<accession>A0A238ZKU8</accession>
<dbReference type="GO" id="GO:0046914">
    <property type="term" value="F:transition metal ion binding"/>
    <property type="evidence" value="ECO:0007669"/>
    <property type="project" value="TreeGrafter"/>
</dbReference>
<organism evidence="8 9">
    <name type="scientific">Pseudomonas segetis</name>
    <dbReference type="NCBI Taxonomy" id="298908"/>
    <lineage>
        <taxon>Bacteria</taxon>
        <taxon>Pseudomonadati</taxon>
        <taxon>Pseudomonadota</taxon>
        <taxon>Gammaproteobacteria</taxon>
        <taxon>Pseudomonadales</taxon>
        <taxon>Pseudomonadaceae</taxon>
        <taxon>Pseudomonas</taxon>
    </lineage>
</organism>
<dbReference type="PANTHER" id="PTHR30097:SF15">
    <property type="entry name" value="CATION EFFLUX SYSTEM PROTEIN CUSB"/>
    <property type="match status" value="1"/>
</dbReference>
<dbReference type="Gene3D" id="2.40.30.170">
    <property type="match status" value="1"/>
</dbReference>
<evidence type="ECO:0000313" key="9">
    <source>
        <dbReference type="Proteomes" id="UP000242915"/>
    </source>
</evidence>
<dbReference type="Pfam" id="PF25869">
    <property type="entry name" value="3HB_CusB"/>
    <property type="match status" value="1"/>
</dbReference>
<evidence type="ECO:0000313" key="8">
    <source>
        <dbReference type="EMBL" id="SNR83812.1"/>
    </source>
</evidence>
<dbReference type="InterPro" id="IPR058791">
    <property type="entry name" value="3HB_CusB"/>
</dbReference>
<dbReference type="InterPro" id="IPR006143">
    <property type="entry name" value="RND_pump_MFP"/>
</dbReference>
<sequence length="488" mass="52445">MNTKPLIFSSLLLALGATGGYWLASKDHSPQMPGPAATAEKKALYWYDPMFPQQRFDQPGKSPFMDMQLVPRYEEDGGDIAGISIDSSVTQNLGMRLATVTLGSLDREIQAAGILTLNNRDVAVVQARNTGFVERVYARANQDVIAAGAPLADILVPDWISAQEDYLALRNSGEPNLVAAAKQRMRLVGMPASLVDKVERSAKLQPLWTVTSPIAGMIEQLDVRQGMTVSSGMSLARINGLDSIWLDVAIPEAQAAHLATGQAVEAYLPGLAGEAINGRISAILPQADLQSRTLRVRVELDNPQGKLRPGQSANVRLAQIATEPRLVVPSEAVIRSGHRALVMLATGNGRYQPTQVMLGQENGQQVEIIQGLEAGQQVVVSGQFLLDSEASLRGIEITSLDDPQTQAPKRALHQAEGEIISLDTDSITLAHGPFKTLSMPGMTMQFPVANARLLAGLKAGDRVRIAVSESDNGLLIEQVHPMEKAVQP</sequence>
<dbReference type="Pfam" id="PF25919">
    <property type="entry name" value="BSH_CusB"/>
    <property type="match status" value="1"/>
</dbReference>
<dbReference type="RefSeq" id="WP_089358681.1">
    <property type="nucleotide sequence ID" value="NZ_FZOG01000001.1"/>
</dbReference>